<sequence>MRLRELRRKRHVSQVKLAIDLDLSQNSISRYENGEREADYVTLIKIADYFDVSIDYLLERTDNPKMNK</sequence>
<dbReference type="EMBL" id="DVHB01000120">
    <property type="protein sequence ID" value="HIR40063.1"/>
    <property type="molecule type" value="Genomic_DNA"/>
</dbReference>
<evidence type="ECO:0000313" key="4">
    <source>
        <dbReference type="Proteomes" id="UP000824179"/>
    </source>
</evidence>
<dbReference type="PROSITE" id="PS50943">
    <property type="entry name" value="HTH_CROC1"/>
    <property type="match status" value="1"/>
</dbReference>
<organism evidence="3 4">
    <name type="scientific">Candidatus Coproplasma stercoripullorum</name>
    <dbReference type="NCBI Taxonomy" id="2840751"/>
    <lineage>
        <taxon>Bacteria</taxon>
        <taxon>Bacillati</taxon>
        <taxon>Bacillota</taxon>
        <taxon>Clostridia</taxon>
        <taxon>Eubacteriales</taxon>
        <taxon>Candidatus Coproplasma</taxon>
    </lineage>
</organism>
<dbReference type="InterPro" id="IPR010982">
    <property type="entry name" value="Lambda_DNA-bd_dom_sf"/>
</dbReference>
<dbReference type="SUPFAM" id="SSF47413">
    <property type="entry name" value="lambda repressor-like DNA-binding domains"/>
    <property type="match status" value="1"/>
</dbReference>
<reference evidence="3" key="2">
    <citation type="journal article" date="2021" name="PeerJ">
        <title>Extensive microbial diversity within the chicken gut microbiome revealed by metagenomics and culture.</title>
        <authorList>
            <person name="Gilroy R."/>
            <person name="Ravi A."/>
            <person name="Getino M."/>
            <person name="Pursley I."/>
            <person name="Horton D.L."/>
            <person name="Alikhan N.F."/>
            <person name="Baker D."/>
            <person name="Gharbi K."/>
            <person name="Hall N."/>
            <person name="Watson M."/>
            <person name="Adriaenssens E.M."/>
            <person name="Foster-Nyarko E."/>
            <person name="Jarju S."/>
            <person name="Secka A."/>
            <person name="Antonio M."/>
            <person name="Oren A."/>
            <person name="Chaudhuri R.R."/>
            <person name="La Ragione R."/>
            <person name="Hildebrand F."/>
            <person name="Pallen M.J."/>
        </authorList>
    </citation>
    <scope>NUCLEOTIDE SEQUENCE</scope>
    <source>
        <strain evidence="3">ChiW25-3613</strain>
    </source>
</reference>
<dbReference type="Gene3D" id="1.10.260.40">
    <property type="entry name" value="lambda repressor-like DNA-binding domains"/>
    <property type="match status" value="1"/>
</dbReference>
<feature type="domain" description="HTH cro/C1-type" evidence="2">
    <location>
        <begin position="3"/>
        <end position="57"/>
    </location>
</feature>
<proteinExistence type="predicted"/>
<dbReference type="SMART" id="SM00530">
    <property type="entry name" value="HTH_XRE"/>
    <property type="match status" value="1"/>
</dbReference>
<comment type="caution">
    <text evidence="3">The sequence shown here is derived from an EMBL/GenBank/DDBJ whole genome shotgun (WGS) entry which is preliminary data.</text>
</comment>
<reference evidence="3" key="1">
    <citation type="submission" date="2020-10" db="EMBL/GenBank/DDBJ databases">
        <authorList>
            <person name="Gilroy R."/>
        </authorList>
    </citation>
    <scope>NUCLEOTIDE SEQUENCE</scope>
    <source>
        <strain evidence="3">ChiW25-3613</strain>
    </source>
</reference>
<evidence type="ECO:0000313" key="3">
    <source>
        <dbReference type="EMBL" id="HIR40063.1"/>
    </source>
</evidence>
<gene>
    <name evidence="3" type="ORF">IAB90_06770</name>
</gene>
<dbReference type="CDD" id="cd00093">
    <property type="entry name" value="HTH_XRE"/>
    <property type="match status" value="1"/>
</dbReference>
<keyword evidence="1" id="KW-0238">DNA-binding</keyword>
<evidence type="ECO:0000259" key="2">
    <source>
        <dbReference type="PROSITE" id="PS50943"/>
    </source>
</evidence>
<dbReference type="PANTHER" id="PTHR46558:SF11">
    <property type="entry name" value="HTH-TYPE TRANSCRIPTIONAL REGULATOR XRE"/>
    <property type="match status" value="1"/>
</dbReference>
<dbReference type="GO" id="GO:0003677">
    <property type="term" value="F:DNA binding"/>
    <property type="evidence" value="ECO:0007669"/>
    <property type="project" value="UniProtKB-KW"/>
</dbReference>
<protein>
    <submittedName>
        <fullName evidence="3">Helix-turn-helix transcriptional regulator</fullName>
    </submittedName>
</protein>
<dbReference type="AlphaFoldDB" id="A0A9D1AGU4"/>
<accession>A0A9D1AGU4</accession>
<dbReference type="InterPro" id="IPR001387">
    <property type="entry name" value="Cro/C1-type_HTH"/>
</dbReference>
<name>A0A9D1AGU4_9FIRM</name>
<dbReference type="Proteomes" id="UP000824179">
    <property type="component" value="Unassembled WGS sequence"/>
</dbReference>
<dbReference type="PANTHER" id="PTHR46558">
    <property type="entry name" value="TRACRIPTIONAL REGULATORY PROTEIN-RELATED-RELATED"/>
    <property type="match status" value="1"/>
</dbReference>
<dbReference type="Pfam" id="PF01381">
    <property type="entry name" value="HTH_3"/>
    <property type="match status" value="1"/>
</dbReference>
<evidence type="ECO:0000256" key="1">
    <source>
        <dbReference type="ARBA" id="ARBA00023125"/>
    </source>
</evidence>